<dbReference type="InterPro" id="IPR000524">
    <property type="entry name" value="Tscrpt_reg_HTH_GntR"/>
</dbReference>
<dbReference type="PANTHER" id="PTHR43537:SF44">
    <property type="entry name" value="GNTR FAMILY REGULATORY PROTEIN"/>
    <property type="match status" value="1"/>
</dbReference>
<organism evidence="5 6">
    <name type="scientific">Microbacterium aurantiacum</name>
    <dbReference type="NCBI Taxonomy" id="162393"/>
    <lineage>
        <taxon>Bacteria</taxon>
        <taxon>Bacillati</taxon>
        <taxon>Actinomycetota</taxon>
        <taxon>Actinomycetes</taxon>
        <taxon>Micrococcales</taxon>
        <taxon>Microbacteriaceae</taxon>
        <taxon>Microbacterium</taxon>
    </lineage>
</organism>
<dbReference type="Pfam" id="PF00392">
    <property type="entry name" value="GntR"/>
    <property type="match status" value="1"/>
</dbReference>
<dbReference type="InterPro" id="IPR036388">
    <property type="entry name" value="WH-like_DNA-bd_sf"/>
</dbReference>
<evidence type="ECO:0000256" key="2">
    <source>
        <dbReference type="ARBA" id="ARBA00023125"/>
    </source>
</evidence>
<dbReference type="InterPro" id="IPR011711">
    <property type="entry name" value="GntR_C"/>
</dbReference>
<dbReference type="PROSITE" id="PS50949">
    <property type="entry name" value="HTH_GNTR"/>
    <property type="match status" value="1"/>
</dbReference>
<evidence type="ECO:0000259" key="4">
    <source>
        <dbReference type="PROSITE" id="PS50949"/>
    </source>
</evidence>
<dbReference type="PANTHER" id="PTHR43537">
    <property type="entry name" value="TRANSCRIPTIONAL REGULATOR, GNTR FAMILY"/>
    <property type="match status" value="1"/>
</dbReference>
<dbReference type="InterPro" id="IPR008920">
    <property type="entry name" value="TF_FadR/GntR_C"/>
</dbReference>
<name>A0A0M8MET6_9MICO</name>
<dbReference type="InterPro" id="IPR036390">
    <property type="entry name" value="WH_DNA-bd_sf"/>
</dbReference>
<dbReference type="Pfam" id="PF07729">
    <property type="entry name" value="FCD"/>
    <property type="match status" value="1"/>
</dbReference>
<dbReference type="KEGG" id="mcw:A8L33_12625"/>
<comment type="caution">
    <text evidence="5">The sequence shown here is derived from an EMBL/GenBank/DDBJ whole genome shotgun (WGS) entry which is preliminary data.</text>
</comment>
<dbReference type="AlphaFoldDB" id="A0A0M8MET6"/>
<gene>
    <name evidence="5" type="ORF">XI38_12915</name>
</gene>
<dbReference type="SUPFAM" id="SSF46785">
    <property type="entry name" value="Winged helix' DNA-binding domain"/>
    <property type="match status" value="1"/>
</dbReference>
<evidence type="ECO:0000256" key="3">
    <source>
        <dbReference type="ARBA" id="ARBA00023163"/>
    </source>
</evidence>
<keyword evidence="1" id="KW-0805">Transcription regulation</keyword>
<dbReference type="GO" id="GO:0003677">
    <property type="term" value="F:DNA binding"/>
    <property type="evidence" value="ECO:0007669"/>
    <property type="project" value="UniProtKB-KW"/>
</dbReference>
<dbReference type="SMART" id="SM00895">
    <property type="entry name" value="FCD"/>
    <property type="match status" value="1"/>
</dbReference>
<evidence type="ECO:0000313" key="6">
    <source>
        <dbReference type="Proteomes" id="UP000037737"/>
    </source>
</evidence>
<keyword evidence="2" id="KW-0238">DNA-binding</keyword>
<dbReference type="Gene3D" id="1.10.10.10">
    <property type="entry name" value="Winged helix-like DNA-binding domain superfamily/Winged helix DNA-binding domain"/>
    <property type="match status" value="1"/>
</dbReference>
<dbReference type="PATRIC" id="fig|84292.3.peg.2624"/>
<dbReference type="Gene3D" id="1.20.120.530">
    <property type="entry name" value="GntR ligand-binding domain-like"/>
    <property type="match status" value="1"/>
</dbReference>
<accession>A0A0M8MET6</accession>
<dbReference type="GO" id="GO:0003700">
    <property type="term" value="F:DNA-binding transcription factor activity"/>
    <property type="evidence" value="ECO:0007669"/>
    <property type="project" value="InterPro"/>
</dbReference>
<evidence type="ECO:0000256" key="1">
    <source>
        <dbReference type="ARBA" id="ARBA00023015"/>
    </source>
</evidence>
<dbReference type="Proteomes" id="UP000037737">
    <property type="component" value="Unassembled WGS sequence"/>
</dbReference>
<feature type="domain" description="HTH gntR-type" evidence="4">
    <location>
        <begin position="10"/>
        <end position="77"/>
    </location>
</feature>
<dbReference type="EMBL" id="LAVO01000014">
    <property type="protein sequence ID" value="KOS10008.1"/>
    <property type="molecule type" value="Genomic_DNA"/>
</dbReference>
<keyword evidence="3" id="KW-0804">Transcription</keyword>
<evidence type="ECO:0000313" key="5">
    <source>
        <dbReference type="EMBL" id="KOS10008.1"/>
    </source>
</evidence>
<keyword evidence="6" id="KW-1185">Reference proteome</keyword>
<reference evidence="5" key="1">
    <citation type="submission" date="2015-04" db="EMBL/GenBank/DDBJ databases">
        <title>Complete genome sequence of Microbacterium chocolatum SIT 101, a bacterium enantioselectively hydrolyzing mesomeric diesters.</title>
        <authorList>
            <person name="Li X."/>
            <person name="Xu Y."/>
        </authorList>
    </citation>
    <scope>NUCLEOTIDE SEQUENCE [LARGE SCALE GENOMIC DNA]</scope>
    <source>
        <strain evidence="5">SIT 101</strain>
    </source>
</reference>
<sequence>MPFGRSGVAQASHGPVLDALGVRIASGALAPGSVLTLAGLETEYGVSRTVIREAVRVLEAMGMLSSRRRVGITVRPVAEWSALDTRLIDWQLRGPRRDQQLIVVTELRAAIEPIAARLSAQRASDVQRAEIVRLAARLEELGNAGEGASEEYLDVDVAFHDLILDASGNLMLAATKAPIAAVIAGRSHLGLTPGVPYSEALHNHVATADAIARGDADGAELHTRRYVEAVLSEVRGVR</sequence>
<proteinExistence type="predicted"/>
<protein>
    <submittedName>
        <fullName evidence="5">Transcriptional regulator</fullName>
    </submittedName>
</protein>
<dbReference type="SUPFAM" id="SSF48008">
    <property type="entry name" value="GntR ligand-binding domain-like"/>
    <property type="match status" value="1"/>
</dbReference>
<dbReference type="SMART" id="SM00345">
    <property type="entry name" value="HTH_GNTR"/>
    <property type="match status" value="1"/>
</dbReference>